<accession>A0A3N0Y0Z7</accession>
<keyword evidence="3" id="KW-1185">Reference proteome</keyword>
<dbReference type="EMBL" id="RJVU01054598">
    <property type="protein sequence ID" value="ROL03902.1"/>
    <property type="molecule type" value="Genomic_DNA"/>
</dbReference>
<reference evidence="2 3" key="1">
    <citation type="submission" date="2018-10" db="EMBL/GenBank/DDBJ databases">
        <title>Genome assembly for a Yunnan-Guizhou Plateau 3E fish, Anabarilius grahami (Regan), and its evolutionary and genetic applications.</title>
        <authorList>
            <person name="Jiang W."/>
        </authorList>
    </citation>
    <scope>NUCLEOTIDE SEQUENCE [LARGE SCALE GENOMIC DNA]</scope>
    <source>
        <strain evidence="2">AG-KIZ</strain>
        <tissue evidence="2">Muscle</tissue>
    </source>
</reference>
<protein>
    <submittedName>
        <fullName evidence="2">Uncharacterized protein</fullName>
    </submittedName>
</protein>
<organism evidence="2 3">
    <name type="scientific">Anabarilius grahami</name>
    <name type="common">Kanglang fish</name>
    <name type="synonym">Barilius grahami</name>
    <dbReference type="NCBI Taxonomy" id="495550"/>
    <lineage>
        <taxon>Eukaryota</taxon>
        <taxon>Metazoa</taxon>
        <taxon>Chordata</taxon>
        <taxon>Craniata</taxon>
        <taxon>Vertebrata</taxon>
        <taxon>Euteleostomi</taxon>
        <taxon>Actinopterygii</taxon>
        <taxon>Neopterygii</taxon>
        <taxon>Teleostei</taxon>
        <taxon>Ostariophysi</taxon>
        <taxon>Cypriniformes</taxon>
        <taxon>Xenocyprididae</taxon>
        <taxon>Xenocypridinae</taxon>
        <taxon>Xenocypridinae incertae sedis</taxon>
        <taxon>Anabarilius</taxon>
    </lineage>
</organism>
<feature type="compositionally biased region" description="Basic residues" evidence="1">
    <location>
        <begin position="1"/>
        <end position="17"/>
    </location>
</feature>
<evidence type="ECO:0000256" key="1">
    <source>
        <dbReference type="SAM" id="MobiDB-lite"/>
    </source>
</evidence>
<evidence type="ECO:0000313" key="3">
    <source>
        <dbReference type="Proteomes" id="UP000281406"/>
    </source>
</evidence>
<gene>
    <name evidence="2" type="ORF">DPX16_23337</name>
</gene>
<feature type="compositionally biased region" description="Basic and acidic residues" evidence="1">
    <location>
        <begin position="18"/>
        <end position="35"/>
    </location>
</feature>
<proteinExistence type="predicted"/>
<name>A0A3N0Y0Z7_ANAGA</name>
<feature type="region of interest" description="Disordered" evidence="1">
    <location>
        <begin position="1"/>
        <end position="36"/>
    </location>
</feature>
<sequence>MFRAQRVKANKDKRRSLLKLDHSRGDLKRRPEDTGWHGTQTLRRHALANSLNVLASVRTASGAAHHSDASCAVCQAWPKLR</sequence>
<dbReference type="AlphaFoldDB" id="A0A3N0Y0Z7"/>
<comment type="caution">
    <text evidence="2">The sequence shown here is derived from an EMBL/GenBank/DDBJ whole genome shotgun (WGS) entry which is preliminary data.</text>
</comment>
<evidence type="ECO:0000313" key="2">
    <source>
        <dbReference type="EMBL" id="ROL03902.1"/>
    </source>
</evidence>
<dbReference type="Proteomes" id="UP000281406">
    <property type="component" value="Unassembled WGS sequence"/>
</dbReference>